<evidence type="ECO:0000259" key="5">
    <source>
        <dbReference type="PROSITE" id="PS50011"/>
    </source>
</evidence>
<dbReference type="SUPFAM" id="SSF56112">
    <property type="entry name" value="Protein kinase-like (PK-like)"/>
    <property type="match status" value="1"/>
</dbReference>
<keyword evidence="4" id="KW-0723">Serine/threonine-protein kinase</keyword>
<dbReference type="PANTHER" id="PTHR24347">
    <property type="entry name" value="SERINE/THREONINE-PROTEIN KINASE"/>
    <property type="match status" value="1"/>
</dbReference>
<dbReference type="Proteomes" id="UP000794436">
    <property type="component" value="Unassembled WGS sequence"/>
</dbReference>
<dbReference type="PROSITE" id="PS00108">
    <property type="entry name" value="PROTEIN_KINASE_ST"/>
    <property type="match status" value="1"/>
</dbReference>
<reference evidence="6" key="1">
    <citation type="submission" date="2019-03" db="EMBL/GenBank/DDBJ databases">
        <title>Long read genome sequence of the mycoparasitic Pythium oligandrum ATCC 38472 isolated from sugarbeet rhizosphere.</title>
        <authorList>
            <person name="Gaulin E."/>
        </authorList>
    </citation>
    <scope>NUCLEOTIDE SEQUENCE</scope>
    <source>
        <strain evidence="6">ATCC 38472_TT</strain>
    </source>
</reference>
<name>A0A8K1CFL2_PYTOL</name>
<dbReference type="PROSITE" id="PS00107">
    <property type="entry name" value="PROTEIN_KINASE_ATP"/>
    <property type="match status" value="1"/>
</dbReference>
<keyword evidence="4" id="KW-0808">Transferase</keyword>
<dbReference type="OrthoDB" id="419455at2759"/>
<dbReference type="AlphaFoldDB" id="A0A8K1CFL2"/>
<accession>A0A8K1CFL2</accession>
<dbReference type="InterPro" id="IPR000719">
    <property type="entry name" value="Prot_kinase_dom"/>
</dbReference>
<dbReference type="EMBL" id="SPLM01000073">
    <property type="protein sequence ID" value="TMW62574.1"/>
    <property type="molecule type" value="Genomic_DNA"/>
</dbReference>
<dbReference type="Gene3D" id="1.10.510.10">
    <property type="entry name" value="Transferase(Phosphotransferase) domain 1"/>
    <property type="match status" value="1"/>
</dbReference>
<evidence type="ECO:0000313" key="6">
    <source>
        <dbReference type="EMBL" id="TMW62574.1"/>
    </source>
</evidence>
<comment type="caution">
    <text evidence="6">The sequence shown here is derived from an EMBL/GenBank/DDBJ whole genome shotgun (WGS) entry which is preliminary data.</text>
</comment>
<keyword evidence="2 3" id="KW-0067">ATP-binding</keyword>
<protein>
    <recommendedName>
        <fullName evidence="5">Protein kinase domain-containing protein</fullName>
    </recommendedName>
</protein>
<proteinExistence type="inferred from homology"/>
<dbReference type="PROSITE" id="PS50011">
    <property type="entry name" value="PROTEIN_KINASE_DOM"/>
    <property type="match status" value="1"/>
</dbReference>
<dbReference type="SMART" id="SM00220">
    <property type="entry name" value="S_TKc"/>
    <property type="match status" value="1"/>
</dbReference>
<dbReference type="InterPro" id="IPR017441">
    <property type="entry name" value="Protein_kinase_ATP_BS"/>
</dbReference>
<keyword evidence="7" id="KW-1185">Reference proteome</keyword>
<evidence type="ECO:0000256" key="1">
    <source>
        <dbReference type="ARBA" id="ARBA00022741"/>
    </source>
</evidence>
<dbReference type="Pfam" id="PF00069">
    <property type="entry name" value="Pkinase"/>
    <property type="match status" value="1"/>
</dbReference>
<keyword evidence="1 3" id="KW-0547">Nucleotide-binding</keyword>
<dbReference type="GO" id="GO:0005524">
    <property type="term" value="F:ATP binding"/>
    <property type="evidence" value="ECO:0007669"/>
    <property type="project" value="UniProtKB-UniRule"/>
</dbReference>
<dbReference type="InterPro" id="IPR011009">
    <property type="entry name" value="Kinase-like_dom_sf"/>
</dbReference>
<feature type="binding site" evidence="3">
    <location>
        <position position="117"/>
    </location>
    <ligand>
        <name>ATP</name>
        <dbReference type="ChEBI" id="CHEBI:30616"/>
    </ligand>
</feature>
<organism evidence="6 7">
    <name type="scientific">Pythium oligandrum</name>
    <name type="common">Mycoparasitic fungus</name>
    <dbReference type="NCBI Taxonomy" id="41045"/>
    <lineage>
        <taxon>Eukaryota</taxon>
        <taxon>Sar</taxon>
        <taxon>Stramenopiles</taxon>
        <taxon>Oomycota</taxon>
        <taxon>Peronosporomycetes</taxon>
        <taxon>Pythiales</taxon>
        <taxon>Pythiaceae</taxon>
        <taxon>Pythium</taxon>
    </lineage>
</organism>
<dbReference type="GO" id="GO:0004674">
    <property type="term" value="F:protein serine/threonine kinase activity"/>
    <property type="evidence" value="ECO:0007669"/>
    <property type="project" value="UniProtKB-KW"/>
</dbReference>
<evidence type="ECO:0000256" key="3">
    <source>
        <dbReference type="PROSITE-ProRule" id="PRU10141"/>
    </source>
</evidence>
<comment type="similarity">
    <text evidence="4">Belongs to the protein kinase superfamily.</text>
</comment>
<evidence type="ECO:0000256" key="2">
    <source>
        <dbReference type="ARBA" id="ARBA00022840"/>
    </source>
</evidence>
<dbReference type="PIRSF" id="PIRSF000654">
    <property type="entry name" value="Integrin-linked_kinase"/>
    <property type="match status" value="1"/>
</dbReference>
<dbReference type="Gene3D" id="3.30.200.20">
    <property type="entry name" value="Phosphorylase Kinase, domain 1"/>
    <property type="match status" value="1"/>
</dbReference>
<evidence type="ECO:0000256" key="4">
    <source>
        <dbReference type="RuleBase" id="RU000304"/>
    </source>
</evidence>
<feature type="domain" description="Protein kinase" evidence="5">
    <location>
        <begin position="88"/>
        <end position="362"/>
    </location>
</feature>
<gene>
    <name evidence="6" type="ORF">Poli38472_005192</name>
</gene>
<dbReference type="InterPro" id="IPR008271">
    <property type="entry name" value="Ser/Thr_kinase_AS"/>
</dbReference>
<sequence>MAARRLRHLLQPRVYAEASVLAPPRPPRVVRDKHDHSLDGERSDVDVAVVAAMMGGVAMTMTMLNGETKCEALFDNAVDEAASFEDEYEAKTLVGCGTFGMVMQCVSKRDGHIAAVKMIEDQAESREEVAREKEALSIIEQSGGHENIVRYDGSYQHDGFHFIVTEFLPGDSLFEFMQKRQQLDLQTSLQLCNQLVSALTFLRDQRLIHRDLKPENIIVVDDNASNDLKLKIIDFGSAERVARSKETSTTGPKQPQALTLSGTKCYWPPEVLTRQETSPAMDMWALGCIMYIMICGRHPFDIMGASSEAEIIQRILTCDSICFFHPQWVNVPEDVKNLIRGLLEKDPAQRLTVEDLRTHPGLQLTVL</sequence>
<evidence type="ECO:0000313" key="7">
    <source>
        <dbReference type="Proteomes" id="UP000794436"/>
    </source>
</evidence>
<keyword evidence="4" id="KW-0418">Kinase</keyword>